<reference evidence="5" key="1">
    <citation type="submission" date="2021-02" db="EMBL/GenBank/DDBJ databases">
        <authorList>
            <person name="Nowell W R."/>
        </authorList>
    </citation>
    <scope>NUCLEOTIDE SEQUENCE</scope>
</reference>
<dbReference type="InterPro" id="IPR050168">
    <property type="entry name" value="AAA_ATPase_domain"/>
</dbReference>
<evidence type="ECO:0000256" key="1">
    <source>
        <dbReference type="ARBA" id="ARBA00022741"/>
    </source>
</evidence>
<dbReference type="Gene3D" id="3.40.50.300">
    <property type="entry name" value="P-loop containing nucleotide triphosphate hydrolases"/>
    <property type="match status" value="1"/>
</dbReference>
<dbReference type="AlphaFoldDB" id="A0A815SPQ1"/>
<dbReference type="EMBL" id="CAJOBC010087598">
    <property type="protein sequence ID" value="CAF4358674.1"/>
    <property type="molecule type" value="Genomic_DNA"/>
</dbReference>
<evidence type="ECO:0000313" key="5">
    <source>
        <dbReference type="EMBL" id="CAF1496283.1"/>
    </source>
</evidence>
<dbReference type="GO" id="GO:0016887">
    <property type="term" value="F:ATP hydrolysis activity"/>
    <property type="evidence" value="ECO:0007669"/>
    <property type="project" value="InterPro"/>
</dbReference>
<dbReference type="InterPro" id="IPR027417">
    <property type="entry name" value="P-loop_NTPase"/>
</dbReference>
<keyword evidence="7" id="KW-1185">Reference proteome</keyword>
<dbReference type="InterPro" id="IPR003959">
    <property type="entry name" value="ATPase_AAA_core"/>
</dbReference>
<dbReference type="PANTHER" id="PTHR23077">
    <property type="entry name" value="AAA-FAMILY ATPASE"/>
    <property type="match status" value="1"/>
</dbReference>
<feature type="compositionally biased region" description="Basic and acidic residues" evidence="3">
    <location>
        <begin position="1"/>
        <end position="14"/>
    </location>
</feature>
<comment type="caution">
    <text evidence="5">The sequence shown here is derived from an EMBL/GenBank/DDBJ whole genome shotgun (WGS) entry which is preliminary data.</text>
</comment>
<organism evidence="5 7">
    <name type="scientific">Didymodactylos carnosus</name>
    <dbReference type="NCBI Taxonomy" id="1234261"/>
    <lineage>
        <taxon>Eukaryota</taxon>
        <taxon>Metazoa</taxon>
        <taxon>Spiralia</taxon>
        <taxon>Gnathifera</taxon>
        <taxon>Rotifera</taxon>
        <taxon>Eurotatoria</taxon>
        <taxon>Bdelloidea</taxon>
        <taxon>Philodinida</taxon>
        <taxon>Philodinidae</taxon>
        <taxon>Didymodactylos</taxon>
    </lineage>
</organism>
<accession>A0A815SPQ1</accession>
<dbReference type="Pfam" id="PF00004">
    <property type="entry name" value="AAA"/>
    <property type="match status" value="1"/>
</dbReference>
<evidence type="ECO:0000259" key="4">
    <source>
        <dbReference type="Pfam" id="PF00004"/>
    </source>
</evidence>
<protein>
    <recommendedName>
        <fullName evidence="4">ATPase AAA-type core domain-containing protein</fullName>
    </recommendedName>
</protein>
<dbReference type="GO" id="GO:0005524">
    <property type="term" value="F:ATP binding"/>
    <property type="evidence" value="ECO:0007669"/>
    <property type="project" value="UniProtKB-KW"/>
</dbReference>
<sequence>MFARRQSDRPMDGRSKHKKISESIGESKGNLRKAFEAAEKHKPAIIFINELDTIAPKREKAHVGIERRVVSQLLTLTDGLIQCSHFIVIFATSRPNSTELAFKTVALTMKLKLVYQMLLDV</sequence>
<feature type="region of interest" description="Disordered" evidence="3">
    <location>
        <begin position="1"/>
        <end position="27"/>
    </location>
</feature>
<keyword evidence="2" id="KW-0067">ATP-binding</keyword>
<dbReference type="Proteomes" id="UP000663829">
    <property type="component" value="Unassembled WGS sequence"/>
</dbReference>
<dbReference type="Proteomes" id="UP000681722">
    <property type="component" value="Unassembled WGS sequence"/>
</dbReference>
<evidence type="ECO:0000313" key="6">
    <source>
        <dbReference type="EMBL" id="CAF4358674.1"/>
    </source>
</evidence>
<proteinExistence type="predicted"/>
<evidence type="ECO:0000256" key="3">
    <source>
        <dbReference type="SAM" id="MobiDB-lite"/>
    </source>
</evidence>
<keyword evidence="1" id="KW-0547">Nucleotide-binding</keyword>
<dbReference type="OrthoDB" id="27435at2759"/>
<feature type="domain" description="ATPase AAA-type core" evidence="4">
    <location>
        <begin position="18"/>
        <end position="99"/>
    </location>
</feature>
<gene>
    <name evidence="5" type="ORF">GPM918_LOCUS36481</name>
    <name evidence="6" type="ORF">SRO942_LOCUS37217</name>
</gene>
<name>A0A815SPQ1_9BILA</name>
<dbReference type="EMBL" id="CAJNOQ010022095">
    <property type="protein sequence ID" value="CAF1496283.1"/>
    <property type="molecule type" value="Genomic_DNA"/>
</dbReference>
<evidence type="ECO:0000313" key="7">
    <source>
        <dbReference type="Proteomes" id="UP000663829"/>
    </source>
</evidence>
<evidence type="ECO:0000256" key="2">
    <source>
        <dbReference type="ARBA" id="ARBA00022840"/>
    </source>
</evidence>
<dbReference type="SUPFAM" id="SSF52540">
    <property type="entry name" value="P-loop containing nucleoside triphosphate hydrolases"/>
    <property type="match status" value="1"/>
</dbReference>
<dbReference type="PANTHER" id="PTHR23077:SF171">
    <property type="entry name" value="NUCLEAR VALOSIN-CONTAINING PROTEIN-LIKE"/>
    <property type="match status" value="1"/>
</dbReference>